<dbReference type="STRING" id="307972.A0A2G8L948"/>
<dbReference type="PANTHER" id="PTHR21386">
    <property type="entry name" value="INSCUTEABLE"/>
    <property type="match status" value="1"/>
</dbReference>
<gene>
    <name evidence="2" type="ORF">BSL78_06310</name>
</gene>
<comment type="caution">
    <text evidence="2">The sequence shown here is derived from an EMBL/GenBank/DDBJ whole genome shotgun (WGS) entry which is preliminary data.</text>
</comment>
<evidence type="ECO:0000313" key="3">
    <source>
        <dbReference type="Proteomes" id="UP000230750"/>
    </source>
</evidence>
<dbReference type="GO" id="GO:0009786">
    <property type="term" value="P:regulation of asymmetric cell division"/>
    <property type="evidence" value="ECO:0007669"/>
    <property type="project" value="TreeGrafter"/>
</dbReference>
<dbReference type="GO" id="GO:0045176">
    <property type="term" value="P:apical protein localization"/>
    <property type="evidence" value="ECO:0007669"/>
    <property type="project" value="TreeGrafter"/>
</dbReference>
<feature type="domain" description="Protein inscuteable homologue C-terminal" evidence="1">
    <location>
        <begin position="9"/>
        <end position="209"/>
    </location>
</feature>
<accession>A0A2G8L948</accession>
<dbReference type="InterPro" id="IPR011989">
    <property type="entry name" value="ARM-like"/>
</dbReference>
<protein>
    <recommendedName>
        <fullName evidence="1">Protein inscuteable homologue C-terminal domain-containing protein</fullName>
    </recommendedName>
</protein>
<dbReference type="Gene3D" id="1.25.10.10">
    <property type="entry name" value="Leucine-rich Repeat Variant"/>
    <property type="match status" value="1"/>
</dbReference>
<dbReference type="InterPro" id="IPR016024">
    <property type="entry name" value="ARM-type_fold"/>
</dbReference>
<dbReference type="PANTHER" id="PTHR21386:SF0">
    <property type="entry name" value="PROTEIN INSCUTEABLE HOMOLOG"/>
    <property type="match status" value="1"/>
</dbReference>
<evidence type="ECO:0000259" key="1">
    <source>
        <dbReference type="Pfam" id="PF19427"/>
    </source>
</evidence>
<dbReference type="GO" id="GO:0045179">
    <property type="term" value="C:apical cortex"/>
    <property type="evidence" value="ECO:0007669"/>
    <property type="project" value="TreeGrafter"/>
</dbReference>
<sequence length="209" mass="22780">MEQSTDPLVFLVISSTVANISFMGSVVYEYLAQQGAAGVLVEGWRGGKVDTLNAKDQLVTIFANMAEDQACRQESKRAGGISLLVTLLQTQVTEGDSQKSPDQTEFEEKVCEQIQQKSAIALARLAKDVTCAVEIAVCDGIPIFARLCKTSSYRNKSVPVLIACLAALRRLHHALGPSSFQEEDIEKLIRPKMIDSIFACSSMSEESFV</sequence>
<name>A0A2G8L948_STIJA</name>
<reference evidence="2 3" key="1">
    <citation type="journal article" date="2017" name="PLoS Biol.">
        <title>The sea cucumber genome provides insights into morphological evolution and visceral regeneration.</title>
        <authorList>
            <person name="Zhang X."/>
            <person name="Sun L."/>
            <person name="Yuan J."/>
            <person name="Sun Y."/>
            <person name="Gao Y."/>
            <person name="Zhang L."/>
            <person name="Li S."/>
            <person name="Dai H."/>
            <person name="Hamel J.F."/>
            <person name="Liu C."/>
            <person name="Yu Y."/>
            <person name="Liu S."/>
            <person name="Lin W."/>
            <person name="Guo K."/>
            <person name="Jin S."/>
            <person name="Xu P."/>
            <person name="Storey K.B."/>
            <person name="Huan P."/>
            <person name="Zhang T."/>
            <person name="Zhou Y."/>
            <person name="Zhang J."/>
            <person name="Lin C."/>
            <person name="Li X."/>
            <person name="Xing L."/>
            <person name="Huo D."/>
            <person name="Sun M."/>
            <person name="Wang L."/>
            <person name="Mercier A."/>
            <person name="Li F."/>
            <person name="Yang H."/>
            <person name="Xiang J."/>
        </authorList>
    </citation>
    <scope>NUCLEOTIDE SEQUENCE [LARGE SCALE GENOMIC DNA]</scope>
    <source>
        <strain evidence="2">Shaxun</strain>
        <tissue evidence="2">Muscle</tissue>
    </source>
</reference>
<dbReference type="AlphaFoldDB" id="A0A2G8L948"/>
<dbReference type="InterPro" id="IPR045789">
    <property type="entry name" value="Insc_C"/>
</dbReference>
<dbReference type="GO" id="GO:0008093">
    <property type="term" value="F:cytoskeletal anchor activity"/>
    <property type="evidence" value="ECO:0007669"/>
    <property type="project" value="TreeGrafter"/>
</dbReference>
<organism evidence="2 3">
    <name type="scientific">Stichopus japonicus</name>
    <name type="common">Sea cucumber</name>
    <dbReference type="NCBI Taxonomy" id="307972"/>
    <lineage>
        <taxon>Eukaryota</taxon>
        <taxon>Metazoa</taxon>
        <taxon>Echinodermata</taxon>
        <taxon>Eleutherozoa</taxon>
        <taxon>Echinozoa</taxon>
        <taxon>Holothuroidea</taxon>
        <taxon>Aspidochirotacea</taxon>
        <taxon>Aspidochirotida</taxon>
        <taxon>Stichopodidae</taxon>
        <taxon>Apostichopus</taxon>
    </lineage>
</organism>
<dbReference type="Proteomes" id="UP000230750">
    <property type="component" value="Unassembled WGS sequence"/>
</dbReference>
<dbReference type="InterPro" id="IPR039921">
    <property type="entry name" value="Inscuteable"/>
</dbReference>
<dbReference type="SUPFAM" id="SSF48371">
    <property type="entry name" value="ARM repeat"/>
    <property type="match status" value="1"/>
</dbReference>
<dbReference type="Pfam" id="PF19427">
    <property type="entry name" value="Insc_C"/>
    <property type="match status" value="1"/>
</dbReference>
<dbReference type="OrthoDB" id="5796379at2759"/>
<dbReference type="GO" id="GO:0000132">
    <property type="term" value="P:establishment of mitotic spindle orientation"/>
    <property type="evidence" value="ECO:0007669"/>
    <property type="project" value="TreeGrafter"/>
</dbReference>
<evidence type="ECO:0000313" key="2">
    <source>
        <dbReference type="EMBL" id="PIK56779.1"/>
    </source>
</evidence>
<dbReference type="EMBL" id="MRZV01000164">
    <property type="protein sequence ID" value="PIK56779.1"/>
    <property type="molecule type" value="Genomic_DNA"/>
</dbReference>
<keyword evidence="3" id="KW-1185">Reference proteome</keyword>
<dbReference type="GO" id="GO:0008356">
    <property type="term" value="P:asymmetric cell division"/>
    <property type="evidence" value="ECO:0007669"/>
    <property type="project" value="InterPro"/>
</dbReference>
<proteinExistence type="predicted"/>